<comment type="caution">
    <text evidence="1">The sequence shown here is derived from an EMBL/GenBank/DDBJ whole genome shotgun (WGS) entry which is preliminary data.</text>
</comment>
<dbReference type="AlphaFoldDB" id="A0A017H5J2"/>
<sequence length="73" mass="8737">MRGEEKIKKVIVCRGVSCGRKNRKMWETLSEREDIILEEVRCFGQCKKGPNVKIDGEMYHFMDLEKVEWFLKK</sequence>
<dbReference type="Proteomes" id="UP000031184">
    <property type="component" value="Unassembled WGS sequence"/>
</dbReference>
<protein>
    <recommendedName>
        <fullName evidence="3">(2Fe-2S) ferredoxin domain-containing protein</fullName>
    </recommendedName>
</protein>
<dbReference type="OrthoDB" id="9807941at2"/>
<dbReference type="SUPFAM" id="SSF52833">
    <property type="entry name" value="Thioredoxin-like"/>
    <property type="match status" value="1"/>
</dbReference>
<proteinExistence type="predicted"/>
<evidence type="ECO:0008006" key="3">
    <source>
        <dbReference type="Google" id="ProtNLM"/>
    </source>
</evidence>
<evidence type="ECO:0000313" key="1">
    <source>
        <dbReference type="EMBL" id="KID49160.1"/>
    </source>
</evidence>
<gene>
    <name evidence="1" type="ORF">C095_06935</name>
</gene>
<dbReference type="CDD" id="cd02980">
    <property type="entry name" value="TRX_Fd_family"/>
    <property type="match status" value="1"/>
</dbReference>
<accession>A0A017H5J2</accession>
<reference evidence="1 2" key="1">
    <citation type="submission" date="2013-08" db="EMBL/GenBank/DDBJ databases">
        <title>An opportunistic ruminal bacterium that causes liver abscesses in cattle.</title>
        <authorList>
            <person name="Benahmed F.H."/>
            <person name="Rasmussen M."/>
            <person name="Harbottle H."/>
            <person name="Soppet D."/>
            <person name="Nagaraja T.G."/>
            <person name="Davidson M."/>
        </authorList>
    </citation>
    <scope>NUCLEOTIDE SEQUENCE [LARGE SCALE GENOMIC DNA]</scope>
    <source>
        <strain evidence="1 2">B35</strain>
    </source>
</reference>
<dbReference type="Gene3D" id="3.40.30.10">
    <property type="entry name" value="Glutaredoxin"/>
    <property type="match status" value="1"/>
</dbReference>
<name>A0A017H5J2_9FUSO</name>
<dbReference type="InterPro" id="IPR036249">
    <property type="entry name" value="Thioredoxin-like_sf"/>
</dbReference>
<dbReference type="RefSeq" id="WP_039121979.1">
    <property type="nucleotide sequence ID" value="NZ_AOJP01000003.1"/>
</dbReference>
<dbReference type="PATRIC" id="fig|1226633.4.peg.1400"/>
<dbReference type="EMBL" id="AUZI01000016">
    <property type="protein sequence ID" value="KID49160.1"/>
    <property type="molecule type" value="Genomic_DNA"/>
</dbReference>
<evidence type="ECO:0000313" key="2">
    <source>
        <dbReference type="Proteomes" id="UP000031184"/>
    </source>
</evidence>
<dbReference type="Pfam" id="PF01257">
    <property type="entry name" value="2Fe-2S_thioredx"/>
    <property type="match status" value="1"/>
</dbReference>
<organism evidence="1 2">
    <name type="scientific">Fusobacterium necrophorum subsp. funduliforme B35</name>
    <dbReference type="NCBI Taxonomy" id="1226633"/>
    <lineage>
        <taxon>Bacteria</taxon>
        <taxon>Fusobacteriati</taxon>
        <taxon>Fusobacteriota</taxon>
        <taxon>Fusobacteriia</taxon>
        <taxon>Fusobacteriales</taxon>
        <taxon>Fusobacteriaceae</taxon>
        <taxon>Fusobacterium</taxon>
    </lineage>
</organism>